<comment type="caution">
    <text evidence="3">The sequence shown here is derived from an EMBL/GenBank/DDBJ whole genome shotgun (WGS) entry which is preliminary data.</text>
</comment>
<feature type="region of interest" description="Disordered" evidence="1">
    <location>
        <begin position="1"/>
        <end position="22"/>
    </location>
</feature>
<dbReference type="InterPro" id="IPR018712">
    <property type="entry name" value="Tle1-like_cat"/>
</dbReference>
<dbReference type="Pfam" id="PF09994">
    <property type="entry name" value="T6SS_Tle1-like_cat"/>
    <property type="match status" value="1"/>
</dbReference>
<protein>
    <submittedName>
        <fullName evidence="3">DUF2235 domain-containing protein</fullName>
    </submittedName>
</protein>
<evidence type="ECO:0000313" key="3">
    <source>
        <dbReference type="EMBL" id="MCT8329657.1"/>
    </source>
</evidence>
<keyword evidence="4" id="KW-1185">Reference proteome</keyword>
<feature type="domain" description="T6SS Phospholipase effector Tle1-like catalytic" evidence="2">
    <location>
        <begin position="25"/>
        <end position="275"/>
    </location>
</feature>
<name>A0ABT2NL60_9RHOB</name>
<sequence>MLGFGREAAVEVQTPPRGRGPTDHVILIDGTMSSLEPGQETNIGRIYRTLCAVPRSTRMSIYYEPGVQWRSWRDARDVAMGRGINRQIQRAYGWLATRYRPGDRVFLFGFSRGAFAVRSLAGIIDQVGLLRADCATERNVRLAYRYYRRTDPSRIRDIFVRRHCHPEVAIEMVGVFDTVKALGLRLPFLWMWTEPRHEFHSHALGPHIRHGYQALALDETRAAYNPILWDTQGSPWEGRIEQVWFRGAHGDVGGQVGSLDRARPLANIPLVWMLEKAEACGLPMPVDWRGDFPTDPAAPSVGSWRGWGRAFLFRARRAVGQDPSEAIHPTARDRSRAARRALARHVREA</sequence>
<dbReference type="PANTHER" id="PTHR33840:SF1">
    <property type="entry name" value="TLE1 PHOSPHOLIPASE DOMAIN-CONTAINING PROTEIN"/>
    <property type="match status" value="1"/>
</dbReference>
<gene>
    <name evidence="3" type="ORF">N5I32_09055</name>
</gene>
<evidence type="ECO:0000256" key="1">
    <source>
        <dbReference type="SAM" id="MobiDB-lite"/>
    </source>
</evidence>
<accession>A0ABT2NL60</accession>
<reference evidence="4" key="1">
    <citation type="submission" date="2023-07" db="EMBL/GenBank/DDBJ databases">
        <title>Defluviimonas sediminis sp. nov., isolated from mangrove sediment.</title>
        <authorList>
            <person name="Liu L."/>
            <person name="Li J."/>
            <person name="Huang Y."/>
            <person name="Pan J."/>
            <person name="Li M."/>
        </authorList>
    </citation>
    <scope>NUCLEOTIDE SEQUENCE [LARGE SCALE GENOMIC DNA]</scope>
    <source>
        <strain evidence="4">FT324</strain>
    </source>
</reference>
<evidence type="ECO:0000313" key="4">
    <source>
        <dbReference type="Proteomes" id="UP001205601"/>
    </source>
</evidence>
<dbReference type="SUPFAM" id="SSF53474">
    <property type="entry name" value="alpha/beta-Hydrolases"/>
    <property type="match status" value="1"/>
</dbReference>
<dbReference type="EMBL" id="JAOCQF010000001">
    <property type="protein sequence ID" value="MCT8329657.1"/>
    <property type="molecule type" value="Genomic_DNA"/>
</dbReference>
<dbReference type="InterPro" id="IPR029058">
    <property type="entry name" value="AB_hydrolase_fold"/>
</dbReference>
<proteinExistence type="predicted"/>
<organism evidence="3 4">
    <name type="scientific">Albidovulum sediminis</name>
    <dbReference type="NCBI Taxonomy" id="3066345"/>
    <lineage>
        <taxon>Bacteria</taxon>
        <taxon>Pseudomonadati</taxon>
        <taxon>Pseudomonadota</taxon>
        <taxon>Alphaproteobacteria</taxon>
        <taxon>Rhodobacterales</taxon>
        <taxon>Paracoccaceae</taxon>
        <taxon>Albidovulum</taxon>
    </lineage>
</organism>
<evidence type="ECO:0000259" key="2">
    <source>
        <dbReference type="Pfam" id="PF09994"/>
    </source>
</evidence>
<dbReference type="Proteomes" id="UP001205601">
    <property type="component" value="Unassembled WGS sequence"/>
</dbReference>
<dbReference type="PANTHER" id="PTHR33840">
    <property type="match status" value="1"/>
</dbReference>